<evidence type="ECO:0000259" key="1">
    <source>
        <dbReference type="PROSITE" id="PS50405"/>
    </source>
</evidence>
<dbReference type="PROSITE" id="PS50405">
    <property type="entry name" value="GST_CTER"/>
    <property type="match status" value="1"/>
</dbReference>
<evidence type="ECO:0000313" key="2">
    <source>
        <dbReference type="EMBL" id="PFH52499.1"/>
    </source>
</evidence>
<dbReference type="InterPro" id="IPR004046">
    <property type="entry name" value="GST_C"/>
</dbReference>
<evidence type="ECO:0000313" key="3">
    <source>
        <dbReference type="Proteomes" id="UP000242287"/>
    </source>
</evidence>
<sequence>MSQRPFLLYAALTPNGHPITVFLEELKAIYPGIECEAMVSQNESNDRSRNNFIVFETSAVLLYLVQHYDKDLKFGFVPAKDPVEYSVLLQWLLFSHGGLGPMQGQAVHFHRFVQEDMPYPKKRYHEETKRLYGVLEMRLLDRDYLAGPGRGHYTIAVVKAWPWCHAAAAIATLDEWPNVKAWLKSCLDRPGTELGTKVLNPST</sequence>
<keyword evidence="3" id="KW-1185">Reference proteome</keyword>
<reference evidence="2 3" key="1">
    <citation type="submission" date="2014-02" db="EMBL/GenBank/DDBJ databases">
        <title>Transposable element dynamics among asymbiotic and ectomycorrhizal Amanita fungi.</title>
        <authorList>
            <consortium name="DOE Joint Genome Institute"/>
            <person name="Hess J."/>
            <person name="Skrede I."/>
            <person name="Wolfe B."/>
            <person name="LaButti K."/>
            <person name="Ohm R.A."/>
            <person name="Grigoriev I.V."/>
            <person name="Pringle A."/>
        </authorList>
    </citation>
    <scope>NUCLEOTIDE SEQUENCE [LARGE SCALE GENOMIC DNA]</scope>
    <source>
        <strain evidence="2 3">SKay4041</strain>
    </source>
</reference>
<protein>
    <recommendedName>
        <fullName evidence="1">GST C-terminal domain-containing protein</fullName>
    </recommendedName>
</protein>
<dbReference type="PANTHER" id="PTHR44051">
    <property type="entry name" value="GLUTATHIONE S-TRANSFERASE-RELATED"/>
    <property type="match status" value="1"/>
</dbReference>
<dbReference type="InterPro" id="IPR010987">
    <property type="entry name" value="Glutathione-S-Trfase_C-like"/>
</dbReference>
<gene>
    <name evidence="2" type="ORF">AMATHDRAFT_74281</name>
</gene>
<dbReference type="STRING" id="703135.A0A2A9NPN3"/>
<dbReference type="InterPro" id="IPR036282">
    <property type="entry name" value="Glutathione-S-Trfase_C_sf"/>
</dbReference>
<dbReference type="AlphaFoldDB" id="A0A2A9NPN3"/>
<dbReference type="EMBL" id="KZ301979">
    <property type="protein sequence ID" value="PFH52499.1"/>
    <property type="molecule type" value="Genomic_DNA"/>
</dbReference>
<dbReference type="Gene3D" id="1.20.1050.10">
    <property type="match status" value="1"/>
</dbReference>
<proteinExistence type="predicted"/>
<dbReference type="PANTHER" id="PTHR44051:SF8">
    <property type="entry name" value="GLUTATHIONE S-TRANSFERASE GSTA"/>
    <property type="match status" value="1"/>
</dbReference>
<dbReference type="OrthoDB" id="422574at2759"/>
<dbReference type="Proteomes" id="UP000242287">
    <property type="component" value="Unassembled WGS sequence"/>
</dbReference>
<accession>A0A2A9NPN3</accession>
<name>A0A2A9NPN3_9AGAR</name>
<dbReference type="Gene3D" id="3.40.30.10">
    <property type="entry name" value="Glutaredoxin"/>
    <property type="match status" value="1"/>
</dbReference>
<feature type="domain" description="GST C-terminal" evidence="1">
    <location>
        <begin position="81"/>
        <end position="203"/>
    </location>
</feature>
<dbReference type="Pfam" id="PF00043">
    <property type="entry name" value="GST_C"/>
    <property type="match status" value="1"/>
</dbReference>
<dbReference type="SUPFAM" id="SSF47616">
    <property type="entry name" value="GST C-terminal domain-like"/>
    <property type="match status" value="1"/>
</dbReference>
<organism evidence="2 3">
    <name type="scientific">Amanita thiersii Skay4041</name>
    <dbReference type="NCBI Taxonomy" id="703135"/>
    <lineage>
        <taxon>Eukaryota</taxon>
        <taxon>Fungi</taxon>
        <taxon>Dikarya</taxon>
        <taxon>Basidiomycota</taxon>
        <taxon>Agaricomycotina</taxon>
        <taxon>Agaricomycetes</taxon>
        <taxon>Agaricomycetidae</taxon>
        <taxon>Agaricales</taxon>
        <taxon>Pluteineae</taxon>
        <taxon>Amanitaceae</taxon>
        <taxon>Amanita</taxon>
    </lineage>
</organism>